<sequence>MKQKNPAVKTFLSAAIVLIVMLFLTGLLTYLIPNGDFNAETMTFTIREEQGIPILTWIGAPILVLFSESGALVIAIILFLLIIGGSIHLLKETGLIEGIILAIVKKFKDNELVLLCMLVFVFMALGAFIGVFEEVVPLVPLIIILARRMGWDELTGLGVSVLATGLGFAAAVTNPFTIGVAQGLADVPIFSGALLRLLVFISVYAILVAFLFSRTKKHRIDCVENELTSKQDVSKKAYGFFIVLMLIMFMLVGATPFVEALRDYTLPLIGVIFLVAGIGVGLISNGKPAWVAKQFVIGAKDMSPAIILILLATGIKHVMIEGHILDTILYQISQNISHTSPLIAVFIVFIIVMMMNFFIGSGSAKAFILMPILVPIMDLLGIGRQLGILAFQFGDGFSNVLYPTNAVLLISLGLVQVSYGKWIKFILPLQGILMLLSIFWLTVAFTIGYGL</sequence>
<evidence type="ECO:0000313" key="8">
    <source>
        <dbReference type="Proteomes" id="UP000315343"/>
    </source>
</evidence>
<name>A0A562JET9_9FIRM</name>
<keyword evidence="2" id="KW-1003">Cell membrane</keyword>
<feature type="transmembrane region" description="Helical" evidence="6">
    <location>
        <begin position="340"/>
        <end position="359"/>
    </location>
</feature>
<feature type="transmembrane region" description="Helical" evidence="6">
    <location>
        <begin position="366"/>
        <end position="388"/>
    </location>
</feature>
<organism evidence="7 8">
    <name type="scientific">Sedimentibacter saalensis</name>
    <dbReference type="NCBI Taxonomy" id="130788"/>
    <lineage>
        <taxon>Bacteria</taxon>
        <taxon>Bacillati</taxon>
        <taxon>Bacillota</taxon>
        <taxon>Tissierellia</taxon>
        <taxon>Sedimentibacter</taxon>
    </lineage>
</organism>
<dbReference type="PANTHER" id="PTHR43652:SF2">
    <property type="entry name" value="BASIC AMINO ACID ANTIPORTER YFCC-RELATED"/>
    <property type="match status" value="1"/>
</dbReference>
<feature type="transmembrane region" description="Helical" evidence="6">
    <location>
        <begin position="400"/>
        <end position="419"/>
    </location>
</feature>
<dbReference type="Proteomes" id="UP000315343">
    <property type="component" value="Unassembled WGS sequence"/>
</dbReference>
<dbReference type="Pfam" id="PF03606">
    <property type="entry name" value="DcuC"/>
    <property type="match status" value="1"/>
</dbReference>
<evidence type="ECO:0000313" key="7">
    <source>
        <dbReference type="EMBL" id="TWH81563.1"/>
    </source>
</evidence>
<proteinExistence type="predicted"/>
<dbReference type="GO" id="GO:0005886">
    <property type="term" value="C:plasma membrane"/>
    <property type="evidence" value="ECO:0007669"/>
    <property type="project" value="UniProtKB-SubCell"/>
</dbReference>
<feature type="transmembrane region" description="Helical" evidence="6">
    <location>
        <begin position="237"/>
        <end position="258"/>
    </location>
</feature>
<feature type="transmembrane region" description="Helical" evidence="6">
    <location>
        <begin position="71"/>
        <end position="91"/>
    </location>
</feature>
<feature type="transmembrane region" description="Helical" evidence="6">
    <location>
        <begin position="304"/>
        <end position="320"/>
    </location>
</feature>
<dbReference type="EMBL" id="VLKH01000003">
    <property type="protein sequence ID" value="TWH81563.1"/>
    <property type="molecule type" value="Genomic_DNA"/>
</dbReference>
<reference evidence="7 8" key="1">
    <citation type="submission" date="2019-07" db="EMBL/GenBank/DDBJ databases">
        <title>Genomic Encyclopedia of Type Strains, Phase I: the one thousand microbial genomes (KMG-I) project.</title>
        <authorList>
            <person name="Kyrpides N."/>
        </authorList>
    </citation>
    <scope>NUCLEOTIDE SEQUENCE [LARGE SCALE GENOMIC DNA]</scope>
    <source>
        <strain evidence="7 8">DSM 13558</strain>
    </source>
</reference>
<evidence type="ECO:0000256" key="6">
    <source>
        <dbReference type="SAM" id="Phobius"/>
    </source>
</evidence>
<keyword evidence="4 6" id="KW-1133">Transmembrane helix</keyword>
<feature type="transmembrane region" description="Helical" evidence="6">
    <location>
        <begin position="264"/>
        <end position="283"/>
    </location>
</feature>
<dbReference type="OrthoDB" id="255482at2"/>
<dbReference type="PANTHER" id="PTHR43652">
    <property type="entry name" value="BASIC AMINO ACID ANTIPORTER YFCC-RELATED"/>
    <property type="match status" value="1"/>
</dbReference>
<dbReference type="AlphaFoldDB" id="A0A562JET9"/>
<dbReference type="RefSeq" id="WP_145081535.1">
    <property type="nucleotide sequence ID" value="NZ_VLKH01000003.1"/>
</dbReference>
<gene>
    <name evidence="7" type="ORF">LY60_01316</name>
</gene>
<protein>
    <submittedName>
        <fullName evidence="7">Putative ion transporter superfamily protein YfcC</fullName>
    </submittedName>
</protein>
<comment type="subcellular location">
    <subcellularLocation>
        <location evidence="1">Cell membrane</location>
        <topology evidence="1">Multi-pass membrane protein</topology>
    </subcellularLocation>
</comment>
<evidence type="ECO:0000256" key="1">
    <source>
        <dbReference type="ARBA" id="ARBA00004651"/>
    </source>
</evidence>
<dbReference type="InterPro" id="IPR018385">
    <property type="entry name" value="C4_dicarb_anaerob_car-like"/>
</dbReference>
<feature type="transmembrane region" description="Helical" evidence="6">
    <location>
        <begin position="431"/>
        <end position="450"/>
    </location>
</feature>
<evidence type="ECO:0000256" key="5">
    <source>
        <dbReference type="ARBA" id="ARBA00023136"/>
    </source>
</evidence>
<dbReference type="InterPro" id="IPR051679">
    <property type="entry name" value="DASS-Related_Transporters"/>
</dbReference>
<feature type="transmembrane region" description="Helical" evidence="6">
    <location>
        <begin position="193"/>
        <end position="212"/>
    </location>
</feature>
<keyword evidence="3 6" id="KW-0812">Transmembrane</keyword>
<evidence type="ECO:0000256" key="3">
    <source>
        <dbReference type="ARBA" id="ARBA00022692"/>
    </source>
</evidence>
<evidence type="ECO:0000256" key="2">
    <source>
        <dbReference type="ARBA" id="ARBA00022475"/>
    </source>
</evidence>
<comment type="caution">
    <text evidence="7">The sequence shown here is derived from an EMBL/GenBank/DDBJ whole genome shotgun (WGS) entry which is preliminary data.</text>
</comment>
<evidence type="ECO:0000256" key="4">
    <source>
        <dbReference type="ARBA" id="ARBA00022989"/>
    </source>
</evidence>
<accession>A0A562JET9</accession>
<keyword evidence="8" id="KW-1185">Reference proteome</keyword>
<feature type="transmembrane region" description="Helical" evidence="6">
    <location>
        <begin position="12"/>
        <end position="32"/>
    </location>
</feature>
<keyword evidence="5 6" id="KW-0472">Membrane</keyword>